<reference evidence="1 2" key="1">
    <citation type="submission" date="2020-04" db="EMBL/GenBank/DDBJ databases">
        <authorList>
            <person name="De Canck E."/>
        </authorList>
    </citation>
    <scope>NUCLEOTIDE SEQUENCE [LARGE SCALE GENOMIC DNA]</scope>
    <source>
        <strain evidence="1 2">LMG 27177</strain>
    </source>
</reference>
<sequence>MKVAFKDESVAYLHEVVLNWLDEALGGKLKTNA</sequence>
<evidence type="ECO:0000313" key="1">
    <source>
        <dbReference type="EMBL" id="CAB3809874.1"/>
    </source>
</evidence>
<accession>A0A6J5H388</accession>
<gene>
    <name evidence="1" type="ORF">LMG27177_06946</name>
</gene>
<protein>
    <submittedName>
        <fullName evidence="1">Uncharacterized protein</fullName>
    </submittedName>
</protein>
<name>A0A6J5H388_9BURK</name>
<dbReference type="EMBL" id="CADIKI010000031">
    <property type="protein sequence ID" value="CAB3809874.1"/>
    <property type="molecule type" value="Genomic_DNA"/>
</dbReference>
<dbReference type="AlphaFoldDB" id="A0A6J5H388"/>
<keyword evidence="2" id="KW-1185">Reference proteome</keyword>
<evidence type="ECO:0000313" key="2">
    <source>
        <dbReference type="Proteomes" id="UP000494252"/>
    </source>
</evidence>
<proteinExistence type="predicted"/>
<dbReference type="Proteomes" id="UP000494252">
    <property type="component" value="Unassembled WGS sequence"/>
</dbReference>
<organism evidence="1 2">
    <name type="scientific">Paraburkholderia fynbosensis</name>
    <dbReference type="NCBI Taxonomy" id="1200993"/>
    <lineage>
        <taxon>Bacteria</taxon>
        <taxon>Pseudomonadati</taxon>
        <taxon>Pseudomonadota</taxon>
        <taxon>Betaproteobacteria</taxon>
        <taxon>Burkholderiales</taxon>
        <taxon>Burkholderiaceae</taxon>
        <taxon>Paraburkholderia</taxon>
    </lineage>
</organism>